<dbReference type="GO" id="GO:0097510">
    <property type="term" value="P:base-excision repair, AP site formation via deaminated base removal"/>
    <property type="evidence" value="ECO:0007669"/>
    <property type="project" value="TreeGrafter"/>
</dbReference>
<evidence type="ECO:0000256" key="4">
    <source>
        <dbReference type="ARBA" id="ARBA00023204"/>
    </source>
</evidence>
<keyword evidence="4" id="KW-0234">DNA repair</keyword>
<evidence type="ECO:0000256" key="3">
    <source>
        <dbReference type="ARBA" id="ARBA00022801"/>
    </source>
</evidence>
<proteinExistence type="inferred from homology"/>
<dbReference type="NCBIfam" id="NF003592">
    <property type="entry name" value="PRK05254.1-5"/>
    <property type="match status" value="1"/>
</dbReference>
<name>A0A5B7EY85_PORTR</name>
<comment type="caution">
    <text evidence="6">The sequence shown here is derived from an EMBL/GenBank/DDBJ whole genome shotgun (WGS) entry which is preliminary data.</text>
</comment>
<dbReference type="Gene3D" id="3.40.470.10">
    <property type="entry name" value="Uracil-DNA glycosylase-like domain"/>
    <property type="match status" value="1"/>
</dbReference>
<evidence type="ECO:0000259" key="5">
    <source>
        <dbReference type="SMART" id="SM00986"/>
    </source>
</evidence>
<dbReference type="NCBIfam" id="NF003588">
    <property type="entry name" value="PRK05254.1-1"/>
    <property type="match status" value="1"/>
</dbReference>
<dbReference type="Proteomes" id="UP000324222">
    <property type="component" value="Unassembled WGS sequence"/>
</dbReference>
<dbReference type="InterPro" id="IPR005122">
    <property type="entry name" value="Uracil-DNA_glycosylase-like"/>
</dbReference>
<dbReference type="GO" id="GO:0005634">
    <property type="term" value="C:nucleus"/>
    <property type="evidence" value="ECO:0007669"/>
    <property type="project" value="TreeGrafter"/>
</dbReference>
<dbReference type="InterPro" id="IPR036895">
    <property type="entry name" value="Uracil-DNA_glycosylase-like_sf"/>
</dbReference>
<dbReference type="SUPFAM" id="SSF52141">
    <property type="entry name" value="Uracil-DNA glycosylase-like"/>
    <property type="match status" value="1"/>
</dbReference>
<accession>A0A5B7EY85</accession>
<reference evidence="6 7" key="1">
    <citation type="submission" date="2019-05" db="EMBL/GenBank/DDBJ databases">
        <title>Another draft genome of Portunus trituberculatus and its Hox gene families provides insights of decapod evolution.</title>
        <authorList>
            <person name="Jeong J.-H."/>
            <person name="Song I."/>
            <person name="Kim S."/>
            <person name="Choi T."/>
            <person name="Kim D."/>
            <person name="Ryu S."/>
            <person name="Kim W."/>
        </authorList>
    </citation>
    <scope>NUCLEOTIDE SEQUENCE [LARGE SCALE GENOMIC DNA]</scope>
    <source>
        <tissue evidence="6">Muscle</tissue>
    </source>
</reference>
<dbReference type="SMART" id="SM00986">
    <property type="entry name" value="UDG"/>
    <property type="match status" value="1"/>
</dbReference>
<keyword evidence="3" id="KW-0378">Hydrolase</keyword>
<dbReference type="EMBL" id="VSRR010003894">
    <property type="protein sequence ID" value="MPC37823.1"/>
    <property type="molecule type" value="Genomic_DNA"/>
</dbReference>
<dbReference type="CDD" id="cd10027">
    <property type="entry name" value="UDG-F1-like"/>
    <property type="match status" value="1"/>
</dbReference>
<gene>
    <name evidence="6" type="primary">UNG</name>
    <name evidence="6" type="ORF">E2C01_031317</name>
</gene>
<feature type="domain" description="Uracil-DNA glycosylase-like" evidence="5">
    <location>
        <begin position="2"/>
        <end position="119"/>
    </location>
</feature>
<organism evidence="6 7">
    <name type="scientific">Portunus trituberculatus</name>
    <name type="common">Swimming crab</name>
    <name type="synonym">Neptunus trituberculatus</name>
    <dbReference type="NCBI Taxonomy" id="210409"/>
    <lineage>
        <taxon>Eukaryota</taxon>
        <taxon>Metazoa</taxon>
        <taxon>Ecdysozoa</taxon>
        <taxon>Arthropoda</taxon>
        <taxon>Crustacea</taxon>
        <taxon>Multicrustacea</taxon>
        <taxon>Malacostraca</taxon>
        <taxon>Eumalacostraca</taxon>
        <taxon>Eucarida</taxon>
        <taxon>Decapoda</taxon>
        <taxon>Pleocyemata</taxon>
        <taxon>Brachyura</taxon>
        <taxon>Eubrachyura</taxon>
        <taxon>Portunoidea</taxon>
        <taxon>Portunidae</taxon>
        <taxon>Portuninae</taxon>
        <taxon>Portunus</taxon>
    </lineage>
</organism>
<keyword evidence="2" id="KW-0227">DNA damage</keyword>
<dbReference type="AlphaFoldDB" id="A0A5B7EY85"/>
<dbReference type="Pfam" id="PF03167">
    <property type="entry name" value="UDG"/>
    <property type="match status" value="1"/>
</dbReference>
<dbReference type="PANTHER" id="PTHR11264">
    <property type="entry name" value="URACIL-DNA GLYCOSYLASE"/>
    <property type="match status" value="1"/>
</dbReference>
<evidence type="ECO:0000313" key="7">
    <source>
        <dbReference type="Proteomes" id="UP000324222"/>
    </source>
</evidence>
<dbReference type="GO" id="GO:0004844">
    <property type="term" value="F:uracil DNA N-glycosylase activity"/>
    <property type="evidence" value="ECO:0007669"/>
    <property type="project" value="InterPro"/>
</dbReference>
<dbReference type="PANTHER" id="PTHR11264:SF0">
    <property type="entry name" value="URACIL-DNA GLYCOSYLASE"/>
    <property type="match status" value="1"/>
</dbReference>
<dbReference type="GO" id="GO:0005739">
    <property type="term" value="C:mitochondrion"/>
    <property type="evidence" value="ECO:0007669"/>
    <property type="project" value="TreeGrafter"/>
</dbReference>
<evidence type="ECO:0000256" key="1">
    <source>
        <dbReference type="ARBA" id="ARBA00008184"/>
    </source>
</evidence>
<dbReference type="SMART" id="SM00987">
    <property type="entry name" value="UreE_C"/>
    <property type="match status" value="1"/>
</dbReference>
<sequence length="138" mass="15539">MYKELEADIPGFVRPSHGFLLGWAKQGVLLLNACLTVQAHQANSHKDKGWEKFTDAVIRTVSQRNRGVVFLLWGSYAQKKAAVVDKKQHHLLNAPHPSPLSAHRGFFGCHHFSKCNQLLQAAGKKPIDWSYLPDKLDE</sequence>
<evidence type="ECO:0000256" key="2">
    <source>
        <dbReference type="ARBA" id="ARBA00022763"/>
    </source>
</evidence>
<keyword evidence="7" id="KW-1185">Reference proteome</keyword>
<evidence type="ECO:0000313" key="6">
    <source>
        <dbReference type="EMBL" id="MPC37823.1"/>
    </source>
</evidence>
<comment type="similarity">
    <text evidence="1">Belongs to the uracil-DNA glycosylase (UDG) superfamily. UNG family.</text>
</comment>
<protein>
    <submittedName>
        <fullName evidence="6">Uracil-DNA glycosylase</fullName>
    </submittedName>
</protein>
<dbReference type="InterPro" id="IPR002043">
    <property type="entry name" value="UDG_fam1"/>
</dbReference>